<comment type="caution">
    <text evidence="1">The sequence shown here is derived from an EMBL/GenBank/DDBJ whole genome shotgun (WGS) entry which is preliminary data.</text>
</comment>
<proteinExistence type="predicted"/>
<gene>
    <name evidence="1" type="ORF">FWILDA_LOCUS16382</name>
</gene>
<accession>A0A9W4T6X2</accession>
<protein>
    <submittedName>
        <fullName evidence="1">8177_t:CDS:1</fullName>
    </submittedName>
</protein>
<name>A0A9W4T6X2_9GLOM</name>
<dbReference type="EMBL" id="CAMKVN010010373">
    <property type="protein sequence ID" value="CAI2194050.1"/>
    <property type="molecule type" value="Genomic_DNA"/>
</dbReference>
<organism evidence="1 2">
    <name type="scientific">Funneliformis geosporum</name>
    <dbReference type="NCBI Taxonomy" id="1117311"/>
    <lineage>
        <taxon>Eukaryota</taxon>
        <taxon>Fungi</taxon>
        <taxon>Fungi incertae sedis</taxon>
        <taxon>Mucoromycota</taxon>
        <taxon>Glomeromycotina</taxon>
        <taxon>Glomeromycetes</taxon>
        <taxon>Glomerales</taxon>
        <taxon>Glomeraceae</taxon>
        <taxon>Funneliformis</taxon>
    </lineage>
</organism>
<dbReference type="Proteomes" id="UP001153678">
    <property type="component" value="Unassembled WGS sequence"/>
</dbReference>
<sequence>MALKDYLPDFKGALTGFYEESLKNTVETKTNEFKTLLEQNIAYGQKTQRALTVPLMVIAISLKVLVLSVMVQELSSSVSKNLAHRQQKLSGLFLDRDVDYRTLLAEMEAQFSEEKQSDQEYLAEEIAL</sequence>
<dbReference type="OrthoDB" id="2444190at2759"/>
<keyword evidence="2" id="KW-1185">Reference proteome</keyword>
<dbReference type="AlphaFoldDB" id="A0A9W4T6X2"/>
<reference evidence="1" key="1">
    <citation type="submission" date="2022-08" db="EMBL/GenBank/DDBJ databases">
        <authorList>
            <person name="Kallberg Y."/>
            <person name="Tangrot J."/>
            <person name="Rosling A."/>
        </authorList>
    </citation>
    <scope>NUCLEOTIDE SEQUENCE</scope>
    <source>
        <strain evidence="1">Wild A</strain>
    </source>
</reference>
<evidence type="ECO:0000313" key="1">
    <source>
        <dbReference type="EMBL" id="CAI2194050.1"/>
    </source>
</evidence>
<evidence type="ECO:0000313" key="2">
    <source>
        <dbReference type="Proteomes" id="UP001153678"/>
    </source>
</evidence>